<protein>
    <submittedName>
        <fullName evidence="1">Uncharacterized protein</fullName>
    </submittedName>
</protein>
<organism evidence="1">
    <name type="scientific">Arundo donax</name>
    <name type="common">Giant reed</name>
    <name type="synonym">Donax arundinaceus</name>
    <dbReference type="NCBI Taxonomy" id="35708"/>
    <lineage>
        <taxon>Eukaryota</taxon>
        <taxon>Viridiplantae</taxon>
        <taxon>Streptophyta</taxon>
        <taxon>Embryophyta</taxon>
        <taxon>Tracheophyta</taxon>
        <taxon>Spermatophyta</taxon>
        <taxon>Magnoliopsida</taxon>
        <taxon>Liliopsida</taxon>
        <taxon>Poales</taxon>
        <taxon>Poaceae</taxon>
        <taxon>PACMAD clade</taxon>
        <taxon>Arundinoideae</taxon>
        <taxon>Arundineae</taxon>
        <taxon>Arundo</taxon>
    </lineage>
</organism>
<reference evidence="1" key="2">
    <citation type="journal article" date="2015" name="Data Brief">
        <title>Shoot transcriptome of the giant reed, Arundo donax.</title>
        <authorList>
            <person name="Barrero R.A."/>
            <person name="Guerrero F.D."/>
            <person name="Moolhuijzen P."/>
            <person name="Goolsby J.A."/>
            <person name="Tidwell J."/>
            <person name="Bellgard S.E."/>
            <person name="Bellgard M.I."/>
        </authorList>
    </citation>
    <scope>NUCLEOTIDE SEQUENCE</scope>
    <source>
        <tissue evidence="1">Shoot tissue taken approximately 20 cm above the soil surface</tissue>
    </source>
</reference>
<dbReference type="AlphaFoldDB" id="A0A0A9QKR6"/>
<proteinExistence type="predicted"/>
<evidence type="ECO:0000313" key="1">
    <source>
        <dbReference type="EMBL" id="JAE39215.1"/>
    </source>
</evidence>
<reference evidence="1" key="1">
    <citation type="submission" date="2014-09" db="EMBL/GenBank/DDBJ databases">
        <authorList>
            <person name="Magalhaes I.L.F."/>
            <person name="Oliveira U."/>
            <person name="Santos F.R."/>
            <person name="Vidigal T.H.D.A."/>
            <person name="Brescovit A.D."/>
            <person name="Santos A.J."/>
        </authorList>
    </citation>
    <scope>NUCLEOTIDE SEQUENCE</scope>
    <source>
        <tissue evidence="1">Shoot tissue taken approximately 20 cm above the soil surface</tissue>
    </source>
</reference>
<accession>A0A0A9QKR6</accession>
<sequence>MNKPNTKKVAHKLHSRH</sequence>
<dbReference type="EMBL" id="GBRH01158681">
    <property type="protein sequence ID" value="JAE39215.1"/>
    <property type="molecule type" value="Transcribed_RNA"/>
</dbReference>
<name>A0A0A9QKR6_ARUDO</name>